<feature type="region of interest" description="Disordered" evidence="2">
    <location>
        <begin position="188"/>
        <end position="211"/>
    </location>
</feature>
<dbReference type="OrthoDB" id="435474at2759"/>
<evidence type="ECO:0000313" key="4">
    <source>
        <dbReference type="Proteomes" id="UP000654075"/>
    </source>
</evidence>
<dbReference type="GO" id="GO:0003723">
    <property type="term" value="F:RNA binding"/>
    <property type="evidence" value="ECO:0007669"/>
    <property type="project" value="UniProtKB-KW"/>
</dbReference>
<dbReference type="InterPro" id="IPR036882">
    <property type="entry name" value="Alba-like_dom_sf"/>
</dbReference>
<dbReference type="Gene3D" id="3.30.110.20">
    <property type="entry name" value="Alba-like domain"/>
    <property type="match status" value="2"/>
</dbReference>
<organism evidence="3 4">
    <name type="scientific">Polarella glacialis</name>
    <name type="common">Dinoflagellate</name>
    <dbReference type="NCBI Taxonomy" id="89957"/>
    <lineage>
        <taxon>Eukaryota</taxon>
        <taxon>Sar</taxon>
        <taxon>Alveolata</taxon>
        <taxon>Dinophyceae</taxon>
        <taxon>Suessiales</taxon>
        <taxon>Suessiaceae</taxon>
        <taxon>Polarella</taxon>
    </lineage>
</organism>
<name>A0A813HFV0_POLGL</name>
<dbReference type="PANTHER" id="PTHR35331:SF1">
    <property type="entry name" value="STAGE V SPORULATION PROTEIN S"/>
    <property type="match status" value="1"/>
</dbReference>
<dbReference type="PANTHER" id="PTHR35331">
    <property type="entry name" value="STAGE V SPORULATION PROTEIN S"/>
    <property type="match status" value="1"/>
</dbReference>
<comment type="caution">
    <text evidence="3">The sequence shown here is derived from an EMBL/GenBank/DDBJ whole genome shotgun (WGS) entry which is preliminary data.</text>
</comment>
<dbReference type="EMBL" id="CAJNNV010031591">
    <property type="protein sequence ID" value="CAE8636989.1"/>
    <property type="molecule type" value="Genomic_DNA"/>
</dbReference>
<sequence>MVFALHRPLSAVGRCLPRGLHRLVGTSCQHRFQVAAPGEVETRAALSRGVTAACSSPVLEQFSRRTFCSSGRASHSPERVGLEQSRSQDSQGLVASASSDVAKLGGAVAARVRDSGRASIRCIGAKAAFRSIKALVNASEYLKQDPGAATGSVLGAKVSELQEGGDEDAGDAGRSRIMLLEVEPLILPSGGAQNEGSRSSGSKPASADRQPTRDLIVGAQTQASRAAAAMAGALRPQGGGHGEMPVVRAIGATAVHTSLVAAGLAQRYLDNDGRGIRFVVVPSFEAEESTTTGSGAQRQLVLRLVRVGPEVRTST</sequence>
<feature type="compositionally biased region" description="Polar residues" evidence="2">
    <location>
        <begin position="84"/>
        <end position="94"/>
    </location>
</feature>
<dbReference type="AlphaFoldDB" id="A0A813HFV0"/>
<dbReference type="InterPro" id="IPR007347">
    <property type="entry name" value="SpoVS"/>
</dbReference>
<proteinExistence type="predicted"/>
<protein>
    <submittedName>
        <fullName evidence="3">Uncharacterized protein</fullName>
    </submittedName>
</protein>
<feature type="region of interest" description="Disordered" evidence="2">
    <location>
        <begin position="70"/>
        <end position="94"/>
    </location>
</feature>
<gene>
    <name evidence="3" type="ORF">PGLA1383_LOCUS52390</name>
</gene>
<reference evidence="3" key="1">
    <citation type="submission" date="2021-02" db="EMBL/GenBank/DDBJ databases">
        <authorList>
            <person name="Dougan E. K."/>
            <person name="Rhodes N."/>
            <person name="Thang M."/>
            <person name="Chan C."/>
        </authorList>
    </citation>
    <scope>NUCLEOTIDE SEQUENCE</scope>
</reference>
<keyword evidence="1" id="KW-0694">RNA-binding</keyword>
<accession>A0A813HFV0</accession>
<evidence type="ECO:0000313" key="3">
    <source>
        <dbReference type="EMBL" id="CAE8636989.1"/>
    </source>
</evidence>
<keyword evidence="4" id="KW-1185">Reference proteome</keyword>
<evidence type="ECO:0000256" key="1">
    <source>
        <dbReference type="ARBA" id="ARBA00022884"/>
    </source>
</evidence>
<evidence type="ECO:0000256" key="2">
    <source>
        <dbReference type="SAM" id="MobiDB-lite"/>
    </source>
</evidence>
<dbReference type="Proteomes" id="UP000654075">
    <property type="component" value="Unassembled WGS sequence"/>
</dbReference>
<dbReference type="Pfam" id="PF04232">
    <property type="entry name" value="SpoVS"/>
    <property type="match status" value="2"/>
</dbReference>
<feature type="compositionally biased region" description="Polar residues" evidence="2">
    <location>
        <begin position="191"/>
        <end position="203"/>
    </location>
</feature>